<feature type="region of interest" description="Disordered" evidence="1">
    <location>
        <begin position="326"/>
        <end position="374"/>
    </location>
</feature>
<organism evidence="4 5">
    <name type="scientific">Neohortaea acidophila</name>
    <dbReference type="NCBI Taxonomy" id="245834"/>
    <lineage>
        <taxon>Eukaryota</taxon>
        <taxon>Fungi</taxon>
        <taxon>Dikarya</taxon>
        <taxon>Ascomycota</taxon>
        <taxon>Pezizomycotina</taxon>
        <taxon>Dothideomycetes</taxon>
        <taxon>Dothideomycetidae</taxon>
        <taxon>Mycosphaerellales</taxon>
        <taxon>Teratosphaeriaceae</taxon>
        <taxon>Neohortaea</taxon>
    </lineage>
</organism>
<evidence type="ECO:0000256" key="2">
    <source>
        <dbReference type="SAM" id="Phobius"/>
    </source>
</evidence>
<evidence type="ECO:0008006" key="6">
    <source>
        <dbReference type="Google" id="ProtNLM"/>
    </source>
</evidence>
<evidence type="ECO:0000256" key="3">
    <source>
        <dbReference type="SAM" id="SignalP"/>
    </source>
</evidence>
<gene>
    <name evidence="4" type="ORF">BDY17DRAFT_296556</name>
</gene>
<dbReference type="GeneID" id="54474473"/>
<keyword evidence="3" id="KW-0732">Signal</keyword>
<dbReference type="RefSeq" id="XP_033589532.1">
    <property type="nucleotide sequence ID" value="XM_033733471.1"/>
</dbReference>
<dbReference type="AlphaFoldDB" id="A0A6A6PSK7"/>
<dbReference type="PROSITE" id="PS51257">
    <property type="entry name" value="PROKAR_LIPOPROTEIN"/>
    <property type="match status" value="1"/>
</dbReference>
<proteinExistence type="predicted"/>
<protein>
    <recommendedName>
        <fullName evidence="6">Mid2 domain-containing protein</fullName>
    </recommendedName>
</protein>
<dbReference type="EMBL" id="MU001635">
    <property type="protein sequence ID" value="KAF2482962.1"/>
    <property type="molecule type" value="Genomic_DNA"/>
</dbReference>
<reference evidence="4" key="1">
    <citation type="journal article" date="2020" name="Stud. Mycol.">
        <title>101 Dothideomycetes genomes: a test case for predicting lifestyles and emergence of pathogens.</title>
        <authorList>
            <person name="Haridas S."/>
            <person name="Albert R."/>
            <person name="Binder M."/>
            <person name="Bloem J."/>
            <person name="Labutti K."/>
            <person name="Salamov A."/>
            <person name="Andreopoulos B."/>
            <person name="Baker S."/>
            <person name="Barry K."/>
            <person name="Bills G."/>
            <person name="Bluhm B."/>
            <person name="Cannon C."/>
            <person name="Castanera R."/>
            <person name="Culley D."/>
            <person name="Daum C."/>
            <person name="Ezra D."/>
            <person name="Gonzalez J."/>
            <person name="Henrissat B."/>
            <person name="Kuo A."/>
            <person name="Liang C."/>
            <person name="Lipzen A."/>
            <person name="Lutzoni F."/>
            <person name="Magnuson J."/>
            <person name="Mondo S."/>
            <person name="Nolan M."/>
            <person name="Ohm R."/>
            <person name="Pangilinan J."/>
            <person name="Park H.-J."/>
            <person name="Ramirez L."/>
            <person name="Alfaro M."/>
            <person name="Sun H."/>
            <person name="Tritt A."/>
            <person name="Yoshinaga Y."/>
            <person name="Zwiers L.-H."/>
            <person name="Turgeon B."/>
            <person name="Goodwin S."/>
            <person name="Spatafora J."/>
            <person name="Crous P."/>
            <person name="Grigoriev I."/>
        </authorList>
    </citation>
    <scope>NUCLEOTIDE SEQUENCE</scope>
    <source>
        <strain evidence="4">CBS 113389</strain>
    </source>
</reference>
<keyword evidence="2" id="KW-0472">Membrane</keyword>
<feature type="chain" id="PRO_5025374026" description="Mid2 domain-containing protein" evidence="3">
    <location>
        <begin position="24"/>
        <end position="374"/>
    </location>
</feature>
<evidence type="ECO:0000256" key="1">
    <source>
        <dbReference type="SAM" id="MobiDB-lite"/>
    </source>
</evidence>
<name>A0A6A6PSK7_9PEZI</name>
<keyword evidence="2" id="KW-0812">Transmembrane</keyword>
<keyword evidence="5" id="KW-1185">Reference proteome</keyword>
<dbReference type="Proteomes" id="UP000799767">
    <property type="component" value="Unassembled WGS sequence"/>
</dbReference>
<feature type="signal peptide" evidence="3">
    <location>
        <begin position="1"/>
        <end position="23"/>
    </location>
</feature>
<accession>A0A6A6PSK7</accession>
<dbReference type="OrthoDB" id="5215637at2759"/>
<feature type="region of interest" description="Disordered" evidence="1">
    <location>
        <begin position="225"/>
        <end position="277"/>
    </location>
</feature>
<evidence type="ECO:0000313" key="4">
    <source>
        <dbReference type="EMBL" id="KAF2482962.1"/>
    </source>
</evidence>
<evidence type="ECO:0000313" key="5">
    <source>
        <dbReference type="Proteomes" id="UP000799767"/>
    </source>
</evidence>
<keyword evidence="2" id="KW-1133">Transmembrane helix</keyword>
<feature type="transmembrane region" description="Helical" evidence="2">
    <location>
        <begin position="169"/>
        <end position="192"/>
    </location>
</feature>
<sequence length="374" mass="39535">MPLLLRARRALPALYLLLTLAAAQSCWYPDGNTLSSDIPCNPNATASACCNAQSFCLVGGGCFTGGVVTRGSCTDKTWNSPECAQFCQTVGTDGETPITPCNTGVSTNSFVCGLDTGGQCDDNAKTFTLASSVSIVLRPAQVNQLVGTAIASSSPSSGSSGSSPSTGAIVGAALGVAIPLLIAIAVLACLLFREKRSRSSARILSSRMYRLPDNETKESLTIHPAPSLMHGLGRDGGSLHRPHHTNAHSRSSSRDSYASFHTTPIVPNLSPRPSQILQIPTPARKPVHNSSVSVYSTDSARTSRHVTSLAERIEGMKVTPQLVDVRESGSTSSSLRHELDSLQTSPRLPAERFSPTPREVERYELAASRMSRVG</sequence>